<evidence type="ECO:0000259" key="2">
    <source>
        <dbReference type="PROSITE" id="PS50943"/>
    </source>
</evidence>
<dbReference type="Gene3D" id="2.60.120.10">
    <property type="entry name" value="Jelly Rolls"/>
    <property type="match status" value="1"/>
</dbReference>
<dbReference type="InterPro" id="IPR014710">
    <property type="entry name" value="RmlC-like_jellyroll"/>
</dbReference>
<keyword evidence="4" id="KW-1185">Reference proteome</keyword>
<protein>
    <submittedName>
        <fullName evidence="3">Transcriptional regulator, XRE family with cupin sensor</fullName>
    </submittedName>
</protein>
<dbReference type="SUPFAM" id="SSF51182">
    <property type="entry name" value="RmlC-like cupins"/>
    <property type="match status" value="1"/>
</dbReference>
<dbReference type="GO" id="GO:0003700">
    <property type="term" value="F:DNA-binding transcription factor activity"/>
    <property type="evidence" value="ECO:0007669"/>
    <property type="project" value="TreeGrafter"/>
</dbReference>
<reference evidence="4" key="1">
    <citation type="submission" date="2015-08" db="EMBL/GenBank/DDBJ databases">
        <authorList>
            <person name="Varghese N."/>
        </authorList>
    </citation>
    <scope>NUCLEOTIDE SEQUENCE [LARGE SCALE GENOMIC DNA]</scope>
    <source>
        <strain evidence="4">JCM 18476</strain>
    </source>
</reference>
<dbReference type="Proteomes" id="UP000182769">
    <property type="component" value="Unassembled WGS sequence"/>
</dbReference>
<dbReference type="AlphaFoldDB" id="A0A0K6IS18"/>
<keyword evidence="1" id="KW-0238">DNA-binding</keyword>
<dbReference type="PANTHER" id="PTHR46797:SF20">
    <property type="entry name" value="BLR4304 PROTEIN"/>
    <property type="match status" value="1"/>
</dbReference>
<dbReference type="InterPro" id="IPR010982">
    <property type="entry name" value="Lambda_DNA-bd_dom_sf"/>
</dbReference>
<evidence type="ECO:0000313" key="3">
    <source>
        <dbReference type="EMBL" id="CUB05905.1"/>
    </source>
</evidence>
<dbReference type="CDD" id="cd00093">
    <property type="entry name" value="HTH_XRE"/>
    <property type="match status" value="1"/>
</dbReference>
<dbReference type="Pfam" id="PF01381">
    <property type="entry name" value="HTH_3"/>
    <property type="match status" value="1"/>
</dbReference>
<dbReference type="InterPro" id="IPR011051">
    <property type="entry name" value="RmlC_Cupin_sf"/>
</dbReference>
<dbReference type="EMBL" id="CYHG01000013">
    <property type="protein sequence ID" value="CUB05905.1"/>
    <property type="molecule type" value="Genomic_DNA"/>
</dbReference>
<dbReference type="SMART" id="SM00530">
    <property type="entry name" value="HTH_XRE"/>
    <property type="match status" value="1"/>
</dbReference>
<dbReference type="Gene3D" id="1.10.260.40">
    <property type="entry name" value="lambda repressor-like DNA-binding domains"/>
    <property type="match status" value="1"/>
</dbReference>
<evidence type="ECO:0000313" key="4">
    <source>
        <dbReference type="Proteomes" id="UP000182769"/>
    </source>
</evidence>
<dbReference type="SUPFAM" id="SSF47413">
    <property type="entry name" value="lambda repressor-like DNA-binding domains"/>
    <property type="match status" value="1"/>
</dbReference>
<dbReference type="InterPro" id="IPR013096">
    <property type="entry name" value="Cupin_2"/>
</dbReference>
<accession>A0A0K6IS18</accession>
<proteinExistence type="predicted"/>
<dbReference type="GO" id="GO:0003677">
    <property type="term" value="F:DNA binding"/>
    <property type="evidence" value="ECO:0007669"/>
    <property type="project" value="UniProtKB-KW"/>
</dbReference>
<feature type="domain" description="HTH cro/C1-type" evidence="2">
    <location>
        <begin position="28"/>
        <end position="82"/>
    </location>
</feature>
<dbReference type="CDD" id="cd02209">
    <property type="entry name" value="cupin_XRE_C"/>
    <property type="match status" value="1"/>
</dbReference>
<gene>
    <name evidence="3" type="ORF">Ga0061065_11378</name>
</gene>
<dbReference type="STRING" id="1137284.GCA_001418205_03259"/>
<dbReference type="OrthoDB" id="9805356at2"/>
<dbReference type="RefSeq" id="WP_055464299.1">
    <property type="nucleotide sequence ID" value="NZ_CYHG01000013.1"/>
</dbReference>
<sequence>MVSRPSLETATASDPDRFVEPLELGKRVKEIRLTKGWTLEEVSKRTGIARSTLSKIENDQVSPSFAIVQKLIGGLGMDLPQLFVETQEHSIAGRRDITRSGHGESHPTATYEHELLNYSISRKKMVPFKTIVRARSFSEFKEWVRHDGEEFLLVLSGCVIFYSEFYEPVELNEGDSVYYDAAMGHIVVSNSPEDAQILWVVAR</sequence>
<organism evidence="3 4">
    <name type="scientific">Marinomonas fungiae</name>
    <dbReference type="NCBI Taxonomy" id="1137284"/>
    <lineage>
        <taxon>Bacteria</taxon>
        <taxon>Pseudomonadati</taxon>
        <taxon>Pseudomonadota</taxon>
        <taxon>Gammaproteobacteria</taxon>
        <taxon>Oceanospirillales</taxon>
        <taxon>Oceanospirillaceae</taxon>
        <taxon>Marinomonas</taxon>
    </lineage>
</organism>
<dbReference type="Pfam" id="PF07883">
    <property type="entry name" value="Cupin_2"/>
    <property type="match status" value="1"/>
</dbReference>
<dbReference type="GO" id="GO:0005829">
    <property type="term" value="C:cytosol"/>
    <property type="evidence" value="ECO:0007669"/>
    <property type="project" value="TreeGrafter"/>
</dbReference>
<name>A0A0K6IS18_9GAMM</name>
<evidence type="ECO:0000256" key="1">
    <source>
        <dbReference type="ARBA" id="ARBA00023125"/>
    </source>
</evidence>
<dbReference type="PANTHER" id="PTHR46797">
    <property type="entry name" value="HTH-TYPE TRANSCRIPTIONAL REGULATOR"/>
    <property type="match status" value="1"/>
</dbReference>
<dbReference type="PROSITE" id="PS50943">
    <property type="entry name" value="HTH_CROC1"/>
    <property type="match status" value="1"/>
</dbReference>
<dbReference type="InterPro" id="IPR050807">
    <property type="entry name" value="TransReg_Diox_bact_type"/>
</dbReference>
<dbReference type="InterPro" id="IPR001387">
    <property type="entry name" value="Cro/C1-type_HTH"/>
</dbReference>